<dbReference type="PROSITE" id="PS50102">
    <property type="entry name" value="RRM"/>
    <property type="match status" value="1"/>
</dbReference>
<proteinExistence type="predicted"/>
<dbReference type="GO" id="GO:0008380">
    <property type="term" value="P:RNA splicing"/>
    <property type="evidence" value="ECO:0007669"/>
    <property type="project" value="UniProtKB-KW"/>
</dbReference>
<feature type="region of interest" description="Disordered" evidence="5">
    <location>
        <begin position="1"/>
        <end position="22"/>
    </location>
</feature>
<dbReference type="InterPro" id="IPR050907">
    <property type="entry name" value="SRSF"/>
</dbReference>
<dbReference type="SUPFAM" id="SSF54928">
    <property type="entry name" value="RNA-binding domain, RBD"/>
    <property type="match status" value="1"/>
</dbReference>
<evidence type="ECO:0000313" key="8">
    <source>
        <dbReference type="Proteomes" id="UP000326396"/>
    </source>
</evidence>
<evidence type="ECO:0000256" key="1">
    <source>
        <dbReference type="ARBA" id="ARBA00022664"/>
    </source>
</evidence>
<dbReference type="EMBL" id="SZYD01000017">
    <property type="protein sequence ID" value="KAD3068243.1"/>
    <property type="molecule type" value="Genomic_DNA"/>
</dbReference>
<dbReference type="SMART" id="SM00360">
    <property type="entry name" value="RRM"/>
    <property type="match status" value="1"/>
</dbReference>
<feature type="region of interest" description="Disordered" evidence="5">
    <location>
        <begin position="478"/>
        <end position="529"/>
    </location>
</feature>
<evidence type="ECO:0000259" key="6">
    <source>
        <dbReference type="PROSITE" id="PS50102"/>
    </source>
</evidence>
<feature type="compositionally biased region" description="Basic and acidic residues" evidence="5">
    <location>
        <begin position="1"/>
        <end position="11"/>
    </location>
</feature>
<dbReference type="AlphaFoldDB" id="A0A5N6M5N5"/>
<evidence type="ECO:0000313" key="7">
    <source>
        <dbReference type="EMBL" id="KAD3068243.1"/>
    </source>
</evidence>
<keyword evidence="1" id="KW-0507">mRNA processing</keyword>
<organism evidence="7 8">
    <name type="scientific">Mikania micrantha</name>
    <name type="common">bitter vine</name>
    <dbReference type="NCBI Taxonomy" id="192012"/>
    <lineage>
        <taxon>Eukaryota</taxon>
        <taxon>Viridiplantae</taxon>
        <taxon>Streptophyta</taxon>
        <taxon>Embryophyta</taxon>
        <taxon>Tracheophyta</taxon>
        <taxon>Spermatophyta</taxon>
        <taxon>Magnoliopsida</taxon>
        <taxon>eudicotyledons</taxon>
        <taxon>Gunneridae</taxon>
        <taxon>Pentapetalae</taxon>
        <taxon>asterids</taxon>
        <taxon>campanulids</taxon>
        <taxon>Asterales</taxon>
        <taxon>Asteraceae</taxon>
        <taxon>Asteroideae</taxon>
        <taxon>Heliantheae alliance</taxon>
        <taxon>Eupatorieae</taxon>
        <taxon>Mikania</taxon>
    </lineage>
</organism>
<dbReference type="GO" id="GO:0006397">
    <property type="term" value="P:mRNA processing"/>
    <property type="evidence" value="ECO:0007669"/>
    <property type="project" value="UniProtKB-KW"/>
</dbReference>
<dbReference type="Gene3D" id="3.30.70.330">
    <property type="match status" value="1"/>
</dbReference>
<sequence>MDERDEGEWTRVHNRRRRPMTGIQKRASPITSFFVSNLPDGCSSKQLEKAFGAYGNLVDSYVARKKDSRGNYFGFVRFELGMGDYRYLLQGLNTIRIEGAKVSVNLAKYNKDKQRIIPKGFRTISEQPSILGRVPILPNQDIRNRSYSEVLTGNRSKQPQPVKIVTLPYNSAWFPETCRKRSLVCEAKDLNSLVSAKQVLNAEGVVGITEMVYIGGLNSLITFMGSKAAKDFIQNGEHTWKLIFNKVVIWDGQDLPTERIVRINIHGVPLLVRDEATFNRIGERFGRILIPSDFSWDDEDVSYGKVHVLTKSVARIDEDIKIEWRNSTYMVRVIEDQTTWTPVIDEPLDDQEIDDPHRKFILDSEHEFEPQLPENMAPELVNDLTEGGALEGEQSPTKAKRMALDTLNVDESSGSIPDNEVFSNVAGLSKSPGDVGPYAACSCPNVNLDPTDNLLDQSNYVTQAQSSCSIDNRENEKHFTGEPISKILSPPKIPDLNDSIPIAQSSDTETDSSGEETISLPILRRTKTK</sequence>
<comment type="caution">
    <text evidence="7">The sequence shown here is derived from an EMBL/GenBank/DDBJ whole genome shotgun (WGS) entry which is preliminary data.</text>
</comment>
<evidence type="ECO:0000256" key="2">
    <source>
        <dbReference type="ARBA" id="ARBA00022728"/>
    </source>
</evidence>
<accession>A0A5N6M5N5</accession>
<dbReference type="GO" id="GO:0005681">
    <property type="term" value="C:spliceosomal complex"/>
    <property type="evidence" value="ECO:0007669"/>
    <property type="project" value="UniProtKB-KW"/>
</dbReference>
<dbReference type="PANTHER" id="PTHR23147">
    <property type="entry name" value="SERINE/ARGININE RICH SPLICING FACTOR"/>
    <property type="match status" value="1"/>
</dbReference>
<gene>
    <name evidence="7" type="ORF">E3N88_36123</name>
</gene>
<keyword evidence="8" id="KW-1185">Reference proteome</keyword>
<dbReference type="Pfam" id="PF00076">
    <property type="entry name" value="RRM_1"/>
    <property type="match status" value="1"/>
</dbReference>
<reference evidence="7 8" key="1">
    <citation type="submission" date="2019-05" db="EMBL/GenBank/DDBJ databases">
        <title>Mikania micrantha, genome provides insights into the molecular mechanism of rapid growth.</title>
        <authorList>
            <person name="Liu B."/>
        </authorList>
    </citation>
    <scope>NUCLEOTIDE SEQUENCE [LARGE SCALE GENOMIC DNA]</scope>
    <source>
        <strain evidence="7">NLD-2019</strain>
        <tissue evidence="7">Leaf</tissue>
    </source>
</reference>
<evidence type="ECO:0000256" key="3">
    <source>
        <dbReference type="ARBA" id="ARBA00023187"/>
    </source>
</evidence>
<name>A0A5N6M5N5_9ASTR</name>
<keyword evidence="3" id="KW-0508">mRNA splicing</keyword>
<evidence type="ECO:0000256" key="5">
    <source>
        <dbReference type="SAM" id="MobiDB-lite"/>
    </source>
</evidence>
<keyword evidence="2" id="KW-0747">Spliceosome</keyword>
<dbReference type="Proteomes" id="UP000326396">
    <property type="component" value="Linkage Group LG7"/>
</dbReference>
<protein>
    <recommendedName>
        <fullName evidence="6">RRM domain-containing protein</fullName>
    </recommendedName>
</protein>
<dbReference type="OrthoDB" id="1750209at2759"/>
<dbReference type="InterPro" id="IPR012677">
    <property type="entry name" value="Nucleotide-bd_a/b_plait_sf"/>
</dbReference>
<dbReference type="InterPro" id="IPR000504">
    <property type="entry name" value="RRM_dom"/>
</dbReference>
<dbReference type="GO" id="GO:0003723">
    <property type="term" value="F:RNA binding"/>
    <property type="evidence" value="ECO:0007669"/>
    <property type="project" value="UniProtKB-UniRule"/>
</dbReference>
<dbReference type="InterPro" id="IPR035979">
    <property type="entry name" value="RBD_domain_sf"/>
</dbReference>
<evidence type="ECO:0000256" key="4">
    <source>
        <dbReference type="PROSITE-ProRule" id="PRU00176"/>
    </source>
</evidence>
<keyword evidence="4" id="KW-0694">RNA-binding</keyword>
<feature type="domain" description="RRM" evidence="6">
    <location>
        <begin position="31"/>
        <end position="109"/>
    </location>
</feature>